<sequence length="129" mass="14760">MFSSTGIKPYLTEDLVETVHENKHAEHNKTYSAGISFKDSQDVHIGELTIYFIVTGYGFEGSNGNIDVHFWVPFLLTEEPEKYMEEAEAMQFIFINFASEIQDVIDGALDALYDHWDEGTPLKSLFEKE</sequence>
<accession>A0A1V2A5P6</accession>
<name>A0A1V2A5P6_9BACI</name>
<keyword evidence="2" id="KW-1185">Reference proteome</keyword>
<organism evidence="1 2">
    <name type="scientific">Domibacillus epiphyticus</name>
    <dbReference type="NCBI Taxonomy" id="1714355"/>
    <lineage>
        <taxon>Bacteria</taxon>
        <taxon>Bacillati</taxon>
        <taxon>Bacillota</taxon>
        <taxon>Bacilli</taxon>
        <taxon>Bacillales</taxon>
        <taxon>Bacillaceae</taxon>
        <taxon>Domibacillus</taxon>
    </lineage>
</organism>
<dbReference type="OrthoDB" id="2969336at2"/>
<gene>
    <name evidence="1" type="ORF">BTO28_12655</name>
</gene>
<comment type="caution">
    <text evidence="1">The sequence shown here is derived from an EMBL/GenBank/DDBJ whole genome shotgun (WGS) entry which is preliminary data.</text>
</comment>
<dbReference type="RefSeq" id="WP_076766826.1">
    <property type="nucleotide sequence ID" value="NZ_MSFI01000021.1"/>
</dbReference>
<protein>
    <submittedName>
        <fullName evidence="1">Uncharacterized protein</fullName>
    </submittedName>
</protein>
<evidence type="ECO:0000313" key="1">
    <source>
        <dbReference type="EMBL" id="OMP66313.1"/>
    </source>
</evidence>
<dbReference type="AlphaFoldDB" id="A0A1V2A5P6"/>
<proteinExistence type="predicted"/>
<dbReference type="EMBL" id="MSFI01000021">
    <property type="protein sequence ID" value="OMP66313.1"/>
    <property type="molecule type" value="Genomic_DNA"/>
</dbReference>
<reference evidence="1 2" key="1">
    <citation type="submission" date="2016-12" db="EMBL/GenBank/DDBJ databases">
        <title>Domibacillus sp. SAB 38T whole genome sequencing.</title>
        <authorList>
            <person name="Verma A."/>
            <person name="Ojha A.K."/>
            <person name="Krishnamurthi S."/>
        </authorList>
    </citation>
    <scope>NUCLEOTIDE SEQUENCE [LARGE SCALE GENOMIC DNA]</scope>
    <source>
        <strain evidence="1 2">SAB 38</strain>
    </source>
</reference>
<evidence type="ECO:0000313" key="2">
    <source>
        <dbReference type="Proteomes" id="UP000188613"/>
    </source>
</evidence>
<dbReference type="Proteomes" id="UP000188613">
    <property type="component" value="Unassembled WGS sequence"/>
</dbReference>